<feature type="region of interest" description="Disordered" evidence="2">
    <location>
        <begin position="1"/>
        <end position="25"/>
    </location>
</feature>
<dbReference type="AlphaFoldDB" id="A0ABD3NJD0"/>
<evidence type="ECO:0000256" key="2">
    <source>
        <dbReference type="SAM" id="MobiDB-lite"/>
    </source>
</evidence>
<accession>A0ABD3NJD0</accession>
<evidence type="ECO:0000313" key="3">
    <source>
        <dbReference type="EMBL" id="KAL3775046.1"/>
    </source>
</evidence>
<sequence length="416" mass="46601">MNNNSGDAEVQSANNVQSAQGKMECCDPQELSRAAAINTKRKRNEDEAVNATCLNDSSTIDDLANIDASTYIAWVNRQSQALPSVFVADQTETHVKLNATQHEDPIDGSAATLQVLLSKQMIIHPPPSVRHLPPIKHHGENTSLDHTPSDETKHSCSEWITTTVSNFSELRSQIEKAQSQMSIQHRKIAVPRMKDRAAWHVFCLGKHEASGNVGGYFQDSDDDHDDDNESGEEDTDEAGAAKLEEPKELIEVDPNIYNPQLVPPNGYRPSLSLLLQFDQVLTRFLFHHHIHFFCEWKSPLTRNRAAWIYALLARMEKPWHREECSAVRRLLRECCARRHRLILPDGESTSDLADGIDVESKQSTSDTKSSLEQDRDTKVWEQLALLNTLIAVTGIYYEQGSMAGGDGMHALFTVPN</sequence>
<name>A0ABD3NJD0_9STRA</name>
<proteinExistence type="inferred from homology"/>
<feature type="compositionally biased region" description="Polar residues" evidence="2">
    <location>
        <begin position="1"/>
        <end position="20"/>
    </location>
</feature>
<dbReference type="EMBL" id="JALLPJ020001169">
    <property type="protein sequence ID" value="KAL3775046.1"/>
    <property type="molecule type" value="Genomic_DNA"/>
</dbReference>
<organism evidence="3 4">
    <name type="scientific">Cyclotella atomus</name>
    <dbReference type="NCBI Taxonomy" id="382360"/>
    <lineage>
        <taxon>Eukaryota</taxon>
        <taxon>Sar</taxon>
        <taxon>Stramenopiles</taxon>
        <taxon>Ochrophyta</taxon>
        <taxon>Bacillariophyta</taxon>
        <taxon>Coscinodiscophyceae</taxon>
        <taxon>Thalassiosirophycidae</taxon>
        <taxon>Stephanodiscales</taxon>
        <taxon>Stephanodiscaceae</taxon>
        <taxon>Cyclotella</taxon>
    </lineage>
</organism>
<reference evidence="3 4" key="1">
    <citation type="submission" date="2024-10" db="EMBL/GenBank/DDBJ databases">
        <title>Updated reference genomes for cyclostephanoid diatoms.</title>
        <authorList>
            <person name="Roberts W.R."/>
            <person name="Alverson A.J."/>
        </authorList>
    </citation>
    <scope>NUCLEOTIDE SEQUENCE [LARGE SCALE GENOMIC DNA]</scope>
    <source>
        <strain evidence="3 4">AJA010-31</strain>
    </source>
</reference>
<dbReference type="InterPro" id="IPR035426">
    <property type="entry name" value="Gemin2/Brr1"/>
</dbReference>
<feature type="region of interest" description="Disordered" evidence="2">
    <location>
        <begin position="352"/>
        <end position="373"/>
    </location>
</feature>
<dbReference type="PANTHER" id="PTHR12794">
    <property type="entry name" value="GEMIN2"/>
    <property type="match status" value="1"/>
</dbReference>
<dbReference type="Gene3D" id="1.20.58.1070">
    <property type="match status" value="1"/>
</dbReference>
<protein>
    <recommendedName>
        <fullName evidence="5">Gem-associated protein 2</fullName>
    </recommendedName>
</protein>
<evidence type="ECO:0000313" key="4">
    <source>
        <dbReference type="Proteomes" id="UP001530400"/>
    </source>
</evidence>
<dbReference type="Pfam" id="PF04938">
    <property type="entry name" value="SIP1"/>
    <property type="match status" value="1"/>
</dbReference>
<evidence type="ECO:0000256" key="1">
    <source>
        <dbReference type="ARBA" id="ARBA00025758"/>
    </source>
</evidence>
<dbReference type="PANTHER" id="PTHR12794:SF0">
    <property type="entry name" value="GEM-ASSOCIATED PROTEIN 2"/>
    <property type="match status" value="1"/>
</dbReference>
<comment type="caution">
    <text evidence="3">The sequence shown here is derived from an EMBL/GenBank/DDBJ whole genome shotgun (WGS) entry which is preliminary data.</text>
</comment>
<comment type="similarity">
    <text evidence="1">Belongs to the gemin-2 family.</text>
</comment>
<evidence type="ECO:0008006" key="5">
    <source>
        <dbReference type="Google" id="ProtNLM"/>
    </source>
</evidence>
<feature type="compositionally biased region" description="Acidic residues" evidence="2">
    <location>
        <begin position="219"/>
        <end position="237"/>
    </location>
</feature>
<feature type="region of interest" description="Disordered" evidence="2">
    <location>
        <begin position="214"/>
        <end position="245"/>
    </location>
</feature>
<keyword evidence="4" id="KW-1185">Reference proteome</keyword>
<gene>
    <name evidence="3" type="ORF">ACHAWO_007231</name>
</gene>
<dbReference type="Proteomes" id="UP001530400">
    <property type="component" value="Unassembled WGS sequence"/>
</dbReference>